<dbReference type="AlphaFoldDB" id="A0A1H4JVN0"/>
<gene>
    <name evidence="2" type="ORF">SAMN04489806_0870</name>
</gene>
<feature type="transmembrane region" description="Helical" evidence="1">
    <location>
        <begin position="324"/>
        <end position="345"/>
    </location>
</feature>
<feature type="transmembrane region" description="Helical" evidence="1">
    <location>
        <begin position="181"/>
        <end position="204"/>
    </location>
</feature>
<dbReference type="OrthoDB" id="2014935at2"/>
<feature type="transmembrane region" description="Helical" evidence="1">
    <location>
        <begin position="365"/>
        <end position="393"/>
    </location>
</feature>
<name>A0A1H4JVN0_9MICO</name>
<feature type="transmembrane region" description="Helical" evidence="1">
    <location>
        <begin position="456"/>
        <end position="474"/>
    </location>
</feature>
<reference evidence="2 3" key="1">
    <citation type="submission" date="2016-10" db="EMBL/GenBank/DDBJ databases">
        <authorList>
            <person name="de Groot N.N."/>
        </authorList>
    </citation>
    <scope>NUCLEOTIDE SEQUENCE [LARGE SCALE GENOMIC DNA]</scope>
    <source>
        <strain evidence="2 3">DSM 21799</strain>
    </source>
</reference>
<evidence type="ECO:0000313" key="3">
    <source>
        <dbReference type="Proteomes" id="UP000199183"/>
    </source>
</evidence>
<dbReference type="EMBL" id="FNRY01000001">
    <property type="protein sequence ID" value="SEB49888.1"/>
    <property type="molecule type" value="Genomic_DNA"/>
</dbReference>
<protein>
    <submittedName>
        <fullName evidence="2">ABC-2 type transport system permease protein</fullName>
    </submittedName>
</protein>
<evidence type="ECO:0000313" key="2">
    <source>
        <dbReference type="EMBL" id="SEB49888.1"/>
    </source>
</evidence>
<feature type="transmembrane region" description="Helical" evidence="1">
    <location>
        <begin position="100"/>
        <end position="124"/>
    </location>
</feature>
<dbReference type="RefSeq" id="WP_091180364.1">
    <property type="nucleotide sequence ID" value="NZ_FNRY01000001.1"/>
</dbReference>
<evidence type="ECO:0000256" key="1">
    <source>
        <dbReference type="SAM" id="Phobius"/>
    </source>
</evidence>
<sequence>MTRVAQPPLAGRHVTPAAVRPAASVVSTAVGTGTMLRFVLRRNWLRMLIWIIVLAGMVPLVYSSQQEAFPTQAARDAYAQVANTPSVAALTGLPYAAGSLGGILVIKLWMTLAVGMAFAVVFLVTRNGRADEEAGRTELLRAGVLGRHAPTLATAAATAAFSAVMGLAITALALACGLDGGGSWTLGASIAGTGIAFTGVALLCGQLTQTSRAANALGSVIIALAYLVRAIADVGATDATPHPLSWASPIGWAQNMRAYGDENWWPFALLVALGAIGCCAALAIESRRDLGAGVLPQRPGRARAGAVLGSPLGLLTRLLIGPMIGWLVGATLFGAFFGGVALKMVDVLEPGSAYAIAFAGRGDPLAGILGLFSMVNGMLAGGFAVQAVCAARIEEANGRLEAQLATALSRTRWLGAPIVLALVWSALMLTCSGAALAGSYGKAGAFGELVAASLSYLPACVVLIGIAVFTLGWLPRLSITISWALYGAFVVVAMFGPLLRVPDDVVNTTIFAATPRLPADDPQATPLIVLNLVGIVLAALGLWRFRRRDIPA</sequence>
<organism evidence="2 3">
    <name type="scientific">Paramicrobacterium humi</name>
    <dbReference type="NCBI Taxonomy" id="640635"/>
    <lineage>
        <taxon>Bacteria</taxon>
        <taxon>Bacillati</taxon>
        <taxon>Actinomycetota</taxon>
        <taxon>Actinomycetes</taxon>
        <taxon>Micrococcales</taxon>
        <taxon>Microbacteriaceae</taxon>
        <taxon>Paramicrobacterium</taxon>
    </lineage>
</organism>
<keyword evidence="1" id="KW-0472">Membrane</keyword>
<feature type="transmembrane region" description="Helical" evidence="1">
    <location>
        <begin position="481"/>
        <end position="499"/>
    </location>
</feature>
<accession>A0A1H4JVN0</accession>
<dbReference type="Proteomes" id="UP000199183">
    <property type="component" value="Unassembled WGS sequence"/>
</dbReference>
<feature type="transmembrane region" description="Helical" evidence="1">
    <location>
        <begin position="44"/>
        <end position="62"/>
    </location>
</feature>
<keyword evidence="1" id="KW-1133">Transmembrane helix</keyword>
<feature type="transmembrane region" description="Helical" evidence="1">
    <location>
        <begin position="151"/>
        <end position="175"/>
    </location>
</feature>
<keyword evidence="1" id="KW-0812">Transmembrane</keyword>
<proteinExistence type="predicted"/>
<feature type="transmembrane region" description="Helical" evidence="1">
    <location>
        <begin position="524"/>
        <end position="543"/>
    </location>
</feature>
<feature type="transmembrane region" description="Helical" evidence="1">
    <location>
        <begin position="216"/>
        <end position="236"/>
    </location>
</feature>
<feature type="transmembrane region" description="Helical" evidence="1">
    <location>
        <begin position="264"/>
        <end position="284"/>
    </location>
</feature>
<dbReference type="STRING" id="640635.SAMN04489806_0870"/>
<keyword evidence="3" id="KW-1185">Reference proteome</keyword>
<feature type="transmembrane region" description="Helical" evidence="1">
    <location>
        <begin position="414"/>
        <end position="436"/>
    </location>
</feature>